<dbReference type="CDD" id="cd02440">
    <property type="entry name" value="AdoMet_MTases"/>
    <property type="match status" value="2"/>
</dbReference>
<evidence type="ECO:0000256" key="6">
    <source>
        <dbReference type="ARBA" id="ARBA00047619"/>
    </source>
</evidence>
<reference evidence="11" key="1">
    <citation type="journal article" date="2010" name="Nature">
        <title>The Amphimedon queenslandica genome and the evolution of animal complexity.</title>
        <authorList>
            <person name="Srivastava M."/>
            <person name="Simakov O."/>
            <person name="Chapman J."/>
            <person name="Fahey B."/>
            <person name="Gauthier M.E."/>
            <person name="Mitros T."/>
            <person name="Richards G.S."/>
            <person name="Conaco C."/>
            <person name="Dacre M."/>
            <person name="Hellsten U."/>
            <person name="Larroux C."/>
            <person name="Putnam N.H."/>
            <person name="Stanke M."/>
            <person name="Adamska M."/>
            <person name="Darling A."/>
            <person name="Degnan S.M."/>
            <person name="Oakley T.H."/>
            <person name="Plachetzki D.C."/>
            <person name="Zhai Y."/>
            <person name="Adamski M."/>
            <person name="Calcino A."/>
            <person name="Cummins S.F."/>
            <person name="Goodstein D.M."/>
            <person name="Harris C."/>
            <person name="Jackson D.J."/>
            <person name="Leys S.P."/>
            <person name="Shu S."/>
            <person name="Woodcroft B.J."/>
            <person name="Vervoort M."/>
            <person name="Kosik K.S."/>
            <person name="Manning G."/>
            <person name="Degnan B.M."/>
            <person name="Rokhsar D.S."/>
        </authorList>
    </citation>
    <scope>NUCLEOTIDE SEQUENCE [LARGE SCALE GENOMIC DNA]</scope>
</reference>
<dbReference type="PANTHER" id="PTHR44307:SF2">
    <property type="entry name" value="PHOSPHOETHANOLAMINE METHYLTRANSFERASE ISOFORM X1"/>
    <property type="match status" value="1"/>
</dbReference>
<comment type="pathway">
    <text evidence="2">Lipid metabolism.</text>
</comment>
<evidence type="ECO:0000256" key="1">
    <source>
        <dbReference type="ARBA" id="ARBA00004969"/>
    </source>
</evidence>
<keyword evidence="4" id="KW-0808">Transferase</keyword>
<evidence type="ECO:0000313" key="10">
    <source>
        <dbReference type="EnsemblMetazoa" id="Aqu2.1.33741_001"/>
    </source>
</evidence>
<comment type="catalytic activity">
    <reaction evidence="8">
        <text>N-methylethanolamine phosphate + S-adenosyl-L-methionine = N,N-dimethylethanolamine phosphate + S-adenosyl-L-homocysteine + H(+)</text>
        <dbReference type="Rhea" id="RHEA:25321"/>
        <dbReference type="ChEBI" id="CHEBI:15378"/>
        <dbReference type="ChEBI" id="CHEBI:57781"/>
        <dbReference type="ChEBI" id="CHEBI:57856"/>
        <dbReference type="ChEBI" id="CHEBI:58641"/>
        <dbReference type="ChEBI" id="CHEBI:59789"/>
        <dbReference type="EC" id="2.1.1.103"/>
    </reaction>
    <physiologicalReaction direction="left-to-right" evidence="8">
        <dbReference type="Rhea" id="RHEA:25322"/>
    </physiologicalReaction>
</comment>
<dbReference type="GO" id="GO:0000234">
    <property type="term" value="F:phosphoethanolamine N-methyltransferase activity"/>
    <property type="evidence" value="ECO:0007669"/>
    <property type="project" value="UniProtKB-EC"/>
</dbReference>
<dbReference type="KEGG" id="aqu:105312480"/>
<evidence type="ECO:0000256" key="8">
    <source>
        <dbReference type="ARBA" id="ARBA00047841"/>
    </source>
</evidence>
<dbReference type="GO" id="GO:0032259">
    <property type="term" value="P:methylation"/>
    <property type="evidence" value="ECO:0007669"/>
    <property type="project" value="UniProtKB-KW"/>
</dbReference>
<evidence type="ECO:0000256" key="3">
    <source>
        <dbReference type="ARBA" id="ARBA00022603"/>
    </source>
</evidence>
<keyword evidence="11" id="KW-1185">Reference proteome</keyword>
<comment type="catalytic activity">
    <reaction evidence="6">
        <text>N,N-dimethylethanolamine phosphate + S-adenosyl-L-methionine = phosphocholine + S-adenosyl-L-homocysteine + H(+)</text>
        <dbReference type="Rhea" id="RHEA:25325"/>
        <dbReference type="ChEBI" id="CHEBI:15378"/>
        <dbReference type="ChEBI" id="CHEBI:57856"/>
        <dbReference type="ChEBI" id="CHEBI:58641"/>
        <dbReference type="ChEBI" id="CHEBI:59789"/>
        <dbReference type="ChEBI" id="CHEBI:295975"/>
        <dbReference type="EC" id="2.1.1.103"/>
    </reaction>
    <physiologicalReaction direction="left-to-right" evidence="6">
        <dbReference type="Rhea" id="RHEA:25326"/>
    </physiologicalReaction>
</comment>
<feature type="domain" description="Methyltransferase" evidence="9">
    <location>
        <begin position="79"/>
        <end position="173"/>
    </location>
</feature>
<dbReference type="AlphaFoldDB" id="A0A1X7V1B6"/>
<keyword evidence="3" id="KW-0489">Methyltransferase</keyword>
<comment type="pathway">
    <text evidence="1">Phospholipid metabolism; phosphatidylcholine biosynthesis.</text>
</comment>
<evidence type="ECO:0000256" key="7">
    <source>
        <dbReference type="ARBA" id="ARBA00047622"/>
    </source>
</evidence>
<dbReference type="InParanoid" id="A0A1X7V1B6"/>
<dbReference type="Proteomes" id="UP000007879">
    <property type="component" value="Unassembled WGS sequence"/>
</dbReference>
<comment type="catalytic activity">
    <reaction evidence="7">
        <text>phosphoethanolamine + S-adenosyl-L-methionine = N-methylethanolamine phosphate + S-adenosyl-L-homocysteine + H(+)</text>
        <dbReference type="Rhea" id="RHEA:20365"/>
        <dbReference type="ChEBI" id="CHEBI:15378"/>
        <dbReference type="ChEBI" id="CHEBI:57781"/>
        <dbReference type="ChEBI" id="CHEBI:57856"/>
        <dbReference type="ChEBI" id="CHEBI:58190"/>
        <dbReference type="ChEBI" id="CHEBI:59789"/>
        <dbReference type="EC" id="2.1.1.103"/>
    </reaction>
    <physiologicalReaction direction="left-to-right" evidence="7">
        <dbReference type="Rhea" id="RHEA:20366"/>
    </physiologicalReaction>
</comment>
<dbReference type="PANTHER" id="PTHR44307">
    <property type="entry name" value="PHOSPHOETHANOLAMINE METHYLTRANSFERASE"/>
    <property type="match status" value="1"/>
</dbReference>
<name>A0A1X7V1B6_AMPQE</name>
<dbReference type="InterPro" id="IPR041698">
    <property type="entry name" value="Methyltransf_25"/>
</dbReference>
<evidence type="ECO:0000256" key="2">
    <source>
        <dbReference type="ARBA" id="ARBA00005189"/>
    </source>
</evidence>
<dbReference type="SUPFAM" id="SSF53335">
    <property type="entry name" value="S-adenosyl-L-methionine-dependent methyltransferases"/>
    <property type="match status" value="2"/>
</dbReference>
<dbReference type="EnsemblMetazoa" id="XM_019995571.1">
    <property type="protein sequence ID" value="XP_019851130.1"/>
    <property type="gene ID" value="LOC105312480"/>
</dbReference>
<evidence type="ECO:0000259" key="9">
    <source>
        <dbReference type="Pfam" id="PF13649"/>
    </source>
</evidence>
<protein>
    <recommendedName>
        <fullName evidence="5">phosphoethanolamine N-methyltransferase</fullName>
        <ecNumber evidence="5">2.1.1.103</ecNumber>
    </recommendedName>
</protein>
<sequence length="517" mass="58737">MMEMEIDCSQMIDVKKQDFSVVRKMMKDYWEDWAAYQTESGTTMELMVGEKHYNVAMQFYDLDRMDVLGALPKLAGMDVLELGGGSGRYSGELAKRAKTVISTDLIESFLKENEEKNGPSHPNLSFRVLDAAQLDYPPASFDMIFTNWLLMYLNDQDTERFIQNAIMMLRPGGYIFLRESHFKPAGHRIQSVNPTIYRSMMEYYDYFANVRYTDEKGDTYFFEFLNGGNCQTYVYRKANPSQVFYLWRKTKVTQSPSMISVQRLLDDALYSPENMTVYESVIGDGFMSPGGLDFSKELLSKLNLTSDSVVLDVGCGLGGLASYLIKECDVDCVGLELSMVASQASILRLNSLSVNKGRMHIADVVRTNFSESSFDAIIARETIEYVGRKSLLFKKALSWLKPKGQLLLGEYCLGKMEPLSIETEEILHSEGMDLLTIEDLTQLLKNAGYVNIKTEDYTHLYVQYIKEDLSKLTLTEGLPEGVRIHFTNLWQTLVTALNNRELAWTLVTATSPDSEGR</sequence>
<dbReference type="EC" id="2.1.1.103" evidence="5"/>
<evidence type="ECO:0000313" key="11">
    <source>
        <dbReference type="Proteomes" id="UP000007879"/>
    </source>
</evidence>
<dbReference type="OrthoDB" id="8300214at2759"/>
<proteinExistence type="predicted"/>
<gene>
    <name evidence="10" type="primary">105312480</name>
</gene>
<reference evidence="10" key="2">
    <citation type="submission" date="2017-05" db="UniProtKB">
        <authorList>
            <consortium name="EnsemblMetazoa"/>
        </authorList>
    </citation>
    <scope>IDENTIFICATION</scope>
</reference>
<dbReference type="Gene3D" id="3.40.50.150">
    <property type="entry name" value="Vaccinia Virus protein VP39"/>
    <property type="match status" value="2"/>
</dbReference>
<dbReference type="InterPro" id="IPR029063">
    <property type="entry name" value="SAM-dependent_MTases_sf"/>
</dbReference>
<dbReference type="EnsemblMetazoa" id="Aqu2.1.33741_001">
    <property type="protein sequence ID" value="Aqu2.1.33741_001"/>
    <property type="gene ID" value="Aqu2.1.33741"/>
</dbReference>
<dbReference type="Pfam" id="PF13649">
    <property type="entry name" value="Methyltransf_25"/>
    <property type="match status" value="1"/>
</dbReference>
<organism evidence="10">
    <name type="scientific">Amphimedon queenslandica</name>
    <name type="common">Sponge</name>
    <dbReference type="NCBI Taxonomy" id="400682"/>
    <lineage>
        <taxon>Eukaryota</taxon>
        <taxon>Metazoa</taxon>
        <taxon>Porifera</taxon>
        <taxon>Demospongiae</taxon>
        <taxon>Heteroscleromorpha</taxon>
        <taxon>Haplosclerida</taxon>
        <taxon>Niphatidae</taxon>
        <taxon>Amphimedon</taxon>
    </lineage>
</organism>
<accession>A0A1X7V1B6</accession>
<dbReference type="Pfam" id="PF13489">
    <property type="entry name" value="Methyltransf_23"/>
    <property type="match status" value="1"/>
</dbReference>
<evidence type="ECO:0000256" key="5">
    <source>
        <dbReference type="ARBA" id="ARBA00035674"/>
    </source>
</evidence>
<dbReference type="STRING" id="400682.A0A1X7V1B6"/>
<evidence type="ECO:0000256" key="4">
    <source>
        <dbReference type="ARBA" id="ARBA00022679"/>
    </source>
</evidence>
<dbReference type="eggNOG" id="KOG1269">
    <property type="taxonomic scope" value="Eukaryota"/>
</dbReference>